<sequence>MASRLAGTAVPRGLRDSRTENSAAGPETTAGRANSGVHGRLHFSDSSASETKVAEVPGGQQSFLANSASRNQRQPSAGTVKTRRRNRETTLPRKLCGRETSFGSFLCSHRCCPARRRAALLVRDTKWPLPVEGLFSSKTFLPRCPARIGLQYLAPTCPGLYFPKCRVRAVTLAVRGPVTLPGSSRGHVFATTVTAAVMCITCPRRTQDYRTRVRALRTKTLNPGKKTLLWPQKRFLVSDFAQPTHTGPGQRCI</sequence>
<dbReference type="KEGG" id="pcad:114484133"/>
<feature type="compositionally biased region" description="Polar residues" evidence="1">
    <location>
        <begin position="59"/>
        <end position="79"/>
    </location>
</feature>
<dbReference type="AlphaFoldDB" id="A0A9W2W8N1"/>
<proteinExistence type="predicted"/>
<name>A0A9W2W8N1_PHYMC</name>
<evidence type="ECO:0000313" key="2">
    <source>
        <dbReference type="Proteomes" id="UP000248484"/>
    </source>
</evidence>
<dbReference type="Proteomes" id="UP000248484">
    <property type="component" value="Chromosome 17"/>
</dbReference>
<dbReference type="GeneID" id="114484133"/>
<feature type="region of interest" description="Disordered" evidence="1">
    <location>
        <begin position="1"/>
        <end position="90"/>
    </location>
</feature>
<organism evidence="2 3">
    <name type="scientific">Physeter macrocephalus</name>
    <name type="common">Sperm whale</name>
    <name type="synonym">Physeter catodon</name>
    <dbReference type="NCBI Taxonomy" id="9755"/>
    <lineage>
        <taxon>Eukaryota</taxon>
        <taxon>Metazoa</taxon>
        <taxon>Chordata</taxon>
        <taxon>Craniata</taxon>
        <taxon>Vertebrata</taxon>
        <taxon>Euteleostomi</taxon>
        <taxon>Mammalia</taxon>
        <taxon>Eutheria</taxon>
        <taxon>Laurasiatheria</taxon>
        <taxon>Artiodactyla</taxon>
        <taxon>Whippomorpha</taxon>
        <taxon>Cetacea</taxon>
        <taxon>Odontoceti</taxon>
        <taxon>Physeteridae</taxon>
        <taxon>Physeter</taxon>
    </lineage>
</organism>
<protein>
    <submittedName>
        <fullName evidence="3">Uncharacterized protein</fullName>
    </submittedName>
</protein>
<keyword evidence="2" id="KW-1185">Reference proteome</keyword>
<gene>
    <name evidence="3" type="primary">LOC114484133</name>
</gene>
<dbReference type="RefSeq" id="XP_054935245.1">
    <property type="nucleotide sequence ID" value="XM_055079270.1"/>
</dbReference>
<evidence type="ECO:0000256" key="1">
    <source>
        <dbReference type="SAM" id="MobiDB-lite"/>
    </source>
</evidence>
<accession>A0A9W2W8N1</accession>
<dbReference type="OrthoDB" id="10624933at2759"/>
<reference evidence="3" key="1">
    <citation type="submission" date="2025-08" db="UniProtKB">
        <authorList>
            <consortium name="RefSeq"/>
        </authorList>
    </citation>
    <scope>IDENTIFICATION</scope>
    <source>
        <tissue evidence="3">Muscle</tissue>
    </source>
</reference>
<evidence type="ECO:0000313" key="3">
    <source>
        <dbReference type="RefSeq" id="XP_054935245.1"/>
    </source>
</evidence>